<accession>A0A8X6RX40</accession>
<dbReference type="Proteomes" id="UP000887159">
    <property type="component" value="Unassembled WGS sequence"/>
</dbReference>
<dbReference type="EMBL" id="BMAU01021238">
    <property type="protein sequence ID" value="GFY03482.1"/>
    <property type="molecule type" value="Genomic_DNA"/>
</dbReference>
<organism evidence="1 2">
    <name type="scientific">Trichonephila clavipes</name>
    <name type="common">Golden silk orbweaver</name>
    <name type="synonym">Nephila clavipes</name>
    <dbReference type="NCBI Taxonomy" id="2585209"/>
    <lineage>
        <taxon>Eukaryota</taxon>
        <taxon>Metazoa</taxon>
        <taxon>Ecdysozoa</taxon>
        <taxon>Arthropoda</taxon>
        <taxon>Chelicerata</taxon>
        <taxon>Arachnida</taxon>
        <taxon>Araneae</taxon>
        <taxon>Araneomorphae</taxon>
        <taxon>Entelegynae</taxon>
        <taxon>Araneoidea</taxon>
        <taxon>Nephilidae</taxon>
        <taxon>Trichonephila</taxon>
    </lineage>
</organism>
<dbReference type="AlphaFoldDB" id="A0A8X6RX40"/>
<name>A0A8X6RX40_TRICX</name>
<evidence type="ECO:0000313" key="1">
    <source>
        <dbReference type="EMBL" id="GFY03482.1"/>
    </source>
</evidence>
<reference evidence="1" key="1">
    <citation type="submission" date="2020-08" db="EMBL/GenBank/DDBJ databases">
        <title>Multicomponent nature underlies the extraordinary mechanical properties of spider dragline silk.</title>
        <authorList>
            <person name="Kono N."/>
            <person name="Nakamura H."/>
            <person name="Mori M."/>
            <person name="Yoshida Y."/>
            <person name="Ohtoshi R."/>
            <person name="Malay A.D."/>
            <person name="Moran D.A.P."/>
            <person name="Tomita M."/>
            <person name="Numata K."/>
            <person name="Arakawa K."/>
        </authorList>
    </citation>
    <scope>NUCLEOTIDE SEQUENCE</scope>
</reference>
<keyword evidence="2" id="KW-1185">Reference proteome</keyword>
<gene>
    <name evidence="1" type="ORF">TNCV_3211191</name>
</gene>
<comment type="caution">
    <text evidence="1">The sequence shown here is derived from an EMBL/GenBank/DDBJ whole genome shotgun (WGS) entry which is preliminary data.</text>
</comment>
<protein>
    <submittedName>
        <fullName evidence="1">Uncharacterized protein</fullName>
    </submittedName>
</protein>
<sequence length="154" mass="17429">MLHCLRSRPARRVILPHPLCNPPQPTKRGQKTPWAQYPEEIYDFCERWFETPEALEDQARCLHGEESQMTFAIHDEYEPSEQQGVPGNEPWVFGNDFLSVRCSATTPVGFLSQAALDRHVELCHASTTNTNDVPASSATTSDKAVWCPHCLHLI</sequence>
<proteinExistence type="predicted"/>
<evidence type="ECO:0000313" key="2">
    <source>
        <dbReference type="Proteomes" id="UP000887159"/>
    </source>
</evidence>